<accession>A0A1L4D4Y0</accession>
<evidence type="ECO:0000313" key="2">
    <source>
        <dbReference type="EMBL" id="APJ05249.1"/>
    </source>
</evidence>
<dbReference type="AlphaFoldDB" id="A0A1L4D4Y0"/>
<reference evidence="2 3" key="1">
    <citation type="submission" date="2016-10" db="EMBL/GenBank/DDBJ databases">
        <title>Silvanigrella aquatica sp. nov., isolated from a freshwater lake located in the Black Forest, Germany, description of Silvanigrellaceae fam. nov., Silvanigrellales ord. nov., reclassification of the order Bdellovibrionales in the class Oligoflexia, reclassification of the families Bacteriovoracaceae and Halobacteriovoraceae in the new order Bacteriovoracales ord. nov., and reclassification of the family Pseudobacteriovoracaceae in the order Oligoflexiales.</title>
        <authorList>
            <person name="Hahn M.W."/>
            <person name="Schmidt J."/>
            <person name="Koll U."/>
            <person name="Rohde M."/>
            <person name="Verbag S."/>
            <person name="Pitt A."/>
            <person name="Nakai R."/>
            <person name="Naganuma T."/>
            <person name="Lang E."/>
        </authorList>
    </citation>
    <scope>NUCLEOTIDE SEQUENCE [LARGE SCALE GENOMIC DNA]</scope>
    <source>
        <strain evidence="2 3">MWH-Nonnen-W8red</strain>
        <plasmid evidence="3">Plasmid pnonnen1</plasmid>
    </source>
</reference>
<dbReference type="Proteomes" id="UP000184731">
    <property type="component" value="Plasmid pnonnen1"/>
</dbReference>
<keyword evidence="2" id="KW-0614">Plasmid</keyword>
<gene>
    <name evidence="2" type="ORF">AXG55_14600</name>
</gene>
<dbReference type="RefSeq" id="WP_148698913.1">
    <property type="nucleotide sequence ID" value="NZ_CP017835.1"/>
</dbReference>
<dbReference type="OrthoDB" id="516854at2"/>
<dbReference type="InterPro" id="IPR025375">
    <property type="entry name" value="DUF4365"/>
</dbReference>
<dbReference type="KEGG" id="saqi:AXG55_14600"/>
<evidence type="ECO:0000313" key="3">
    <source>
        <dbReference type="Proteomes" id="UP000184731"/>
    </source>
</evidence>
<evidence type="ECO:0000259" key="1">
    <source>
        <dbReference type="Pfam" id="PF14280"/>
    </source>
</evidence>
<keyword evidence="3" id="KW-1185">Reference proteome</keyword>
<protein>
    <recommendedName>
        <fullName evidence="1">DUF4365 domain-containing protein</fullName>
    </recommendedName>
</protein>
<dbReference type="Pfam" id="PF14280">
    <property type="entry name" value="DUF4365"/>
    <property type="match status" value="1"/>
</dbReference>
<geneLocation type="plasmid" evidence="3">
    <name>pnonnen1</name>
</geneLocation>
<dbReference type="EMBL" id="CP017835">
    <property type="protein sequence ID" value="APJ05249.1"/>
    <property type="molecule type" value="Genomic_DNA"/>
</dbReference>
<sequence>MATIQNNKANLSNAYVRAIAAKAGVNISRPENDYGIDLTLKEVITIPKPDGTTRYVESGVALDIQLKCSHDVELKENEIIYDLETKNYNDLISTDVNTPRILVLLQVPSEETEWILQDASKLEIRHCAYWISLRGKEIVKNKETKRIKIPNSQKFTSEALKSFFQKIKEGVTL</sequence>
<proteinExistence type="predicted"/>
<feature type="domain" description="DUF4365" evidence="1">
    <location>
        <begin position="11"/>
        <end position="163"/>
    </location>
</feature>
<name>A0A1L4D4Y0_9BACT</name>
<organism evidence="2 3">
    <name type="scientific">Silvanigrella aquatica</name>
    <dbReference type="NCBI Taxonomy" id="1915309"/>
    <lineage>
        <taxon>Bacteria</taxon>
        <taxon>Pseudomonadati</taxon>
        <taxon>Bdellovibrionota</taxon>
        <taxon>Oligoflexia</taxon>
        <taxon>Silvanigrellales</taxon>
        <taxon>Silvanigrellaceae</taxon>
        <taxon>Silvanigrella</taxon>
    </lineage>
</organism>